<reference evidence="8" key="1">
    <citation type="submission" date="2023-03" db="EMBL/GenBank/DDBJ databases">
        <title>Emydomyces testavorans Genome Sequence.</title>
        <authorList>
            <person name="Hoyer L."/>
        </authorList>
    </citation>
    <scope>NUCLEOTIDE SEQUENCE</scope>
    <source>
        <strain evidence="8">16-2883</strain>
    </source>
</reference>
<comment type="cofactor">
    <cofactor evidence="1">
        <name>FAD</name>
        <dbReference type="ChEBI" id="CHEBI:57692"/>
    </cofactor>
</comment>
<feature type="domain" description="FAD-binding PCMH-type" evidence="7">
    <location>
        <begin position="115"/>
        <end position="303"/>
    </location>
</feature>
<keyword evidence="3" id="KW-0285">Flavoprotein</keyword>
<keyword evidence="6" id="KW-0732">Signal</keyword>
<dbReference type="PANTHER" id="PTHR42973">
    <property type="entry name" value="BINDING OXIDOREDUCTASE, PUTATIVE (AFU_ORTHOLOGUE AFUA_1G17690)-RELATED"/>
    <property type="match status" value="1"/>
</dbReference>
<keyword evidence="9" id="KW-1185">Reference proteome</keyword>
<dbReference type="EMBL" id="CP120630">
    <property type="protein sequence ID" value="WEW60423.1"/>
    <property type="molecule type" value="Genomic_DNA"/>
</dbReference>
<evidence type="ECO:0000256" key="3">
    <source>
        <dbReference type="ARBA" id="ARBA00022630"/>
    </source>
</evidence>
<proteinExistence type="inferred from homology"/>
<evidence type="ECO:0000256" key="2">
    <source>
        <dbReference type="ARBA" id="ARBA00005466"/>
    </source>
</evidence>
<dbReference type="SUPFAM" id="SSF56176">
    <property type="entry name" value="FAD-binding/transporter-associated domain-like"/>
    <property type="match status" value="1"/>
</dbReference>
<keyword evidence="5" id="KW-0560">Oxidoreductase</keyword>
<dbReference type="InterPro" id="IPR036318">
    <property type="entry name" value="FAD-bd_PCMH-like_sf"/>
</dbReference>
<dbReference type="AlphaFoldDB" id="A0AAF0DL17"/>
<dbReference type="InterPro" id="IPR006094">
    <property type="entry name" value="Oxid_FAD_bind_N"/>
</dbReference>
<comment type="similarity">
    <text evidence="2">Belongs to the oxygen-dependent FAD-linked oxidoreductase family.</text>
</comment>
<evidence type="ECO:0000313" key="9">
    <source>
        <dbReference type="Proteomes" id="UP001219355"/>
    </source>
</evidence>
<dbReference type="Gene3D" id="3.30.465.10">
    <property type="match status" value="1"/>
</dbReference>
<feature type="chain" id="PRO_5042049009" description="FAD-binding PCMH-type domain-containing protein" evidence="6">
    <location>
        <begin position="20"/>
        <end position="546"/>
    </location>
</feature>
<organism evidence="8 9">
    <name type="scientific">Emydomyces testavorans</name>
    <dbReference type="NCBI Taxonomy" id="2070801"/>
    <lineage>
        <taxon>Eukaryota</taxon>
        <taxon>Fungi</taxon>
        <taxon>Dikarya</taxon>
        <taxon>Ascomycota</taxon>
        <taxon>Pezizomycotina</taxon>
        <taxon>Eurotiomycetes</taxon>
        <taxon>Eurotiomycetidae</taxon>
        <taxon>Onygenales</taxon>
        <taxon>Nannizziopsiaceae</taxon>
        <taxon>Emydomyces</taxon>
    </lineage>
</organism>
<dbReference type="PROSITE" id="PS51387">
    <property type="entry name" value="FAD_PCMH"/>
    <property type="match status" value="1"/>
</dbReference>
<evidence type="ECO:0000256" key="4">
    <source>
        <dbReference type="ARBA" id="ARBA00022827"/>
    </source>
</evidence>
<dbReference type="GO" id="GO:0071949">
    <property type="term" value="F:FAD binding"/>
    <property type="evidence" value="ECO:0007669"/>
    <property type="project" value="InterPro"/>
</dbReference>
<accession>A0AAF0DL17</accession>
<dbReference type="PANTHER" id="PTHR42973:SF39">
    <property type="entry name" value="FAD-BINDING PCMH-TYPE DOMAIN-CONTAINING PROTEIN"/>
    <property type="match status" value="1"/>
</dbReference>
<keyword evidence="4" id="KW-0274">FAD</keyword>
<dbReference type="GO" id="GO:0016491">
    <property type="term" value="F:oxidoreductase activity"/>
    <property type="evidence" value="ECO:0007669"/>
    <property type="project" value="UniProtKB-KW"/>
</dbReference>
<sequence length="546" mass="59620">MKALIFQPLLLTLPLSSVAVEHRRRCSYGDSCWPTESEWIAFNSSISGRLIRTYPSAAVCHTERYDDAQCAVAKENWSNSFWRTNQTGAYTAILWELGEKDQCFIDSPRAAPCDQGIVPHYSVSVNSVNDVQAAVKFASKKDLYLVVKNTGHDHLGRSSGKGAFAIWTHNLKGKEWHTAFIPKQAPRETAGVAGVTLQAGEQWLEVFADVYKAAAEQGVIVVGGSARTVGAAGGYLTGGGHSPFAHFYGLAVDNLLEVNLVDANGEARTINQYTDPDYFYALRGGGGSAWGVITSVTYKTHPNPSHIQAGFVQFNVTNNSTLRTVLKKTLQELPNITDAGYTGYGIMNFLPDGGEPVGFAAIFIQPNRTNATFAKTFGPYYDIAKIPGVSGLVANVEFPSWIEYAKVFVQDPNIATNIIDASRLLTSQVLLHRTDDLLDLMFDYPTHAPGFDFSEHFKGHMAAYSPPDANIFLPLVGKVNSAERDNTAAHSIWKQSRALMSFGANWKDDAPADEKRRGKLDLVEISKRLGQIVGPDGGTYLNEANP</sequence>
<dbReference type="InterPro" id="IPR016169">
    <property type="entry name" value="FAD-bd_PCMH_sub2"/>
</dbReference>
<dbReference type="InterPro" id="IPR050416">
    <property type="entry name" value="FAD-linked_Oxidoreductase"/>
</dbReference>
<evidence type="ECO:0000256" key="1">
    <source>
        <dbReference type="ARBA" id="ARBA00001974"/>
    </source>
</evidence>
<evidence type="ECO:0000256" key="6">
    <source>
        <dbReference type="SAM" id="SignalP"/>
    </source>
</evidence>
<evidence type="ECO:0000256" key="5">
    <source>
        <dbReference type="ARBA" id="ARBA00023002"/>
    </source>
</evidence>
<dbReference type="Proteomes" id="UP001219355">
    <property type="component" value="Chromosome 4"/>
</dbReference>
<evidence type="ECO:0000313" key="8">
    <source>
        <dbReference type="EMBL" id="WEW60423.1"/>
    </source>
</evidence>
<dbReference type="Pfam" id="PF01565">
    <property type="entry name" value="FAD_binding_4"/>
    <property type="match status" value="1"/>
</dbReference>
<dbReference type="InterPro" id="IPR016166">
    <property type="entry name" value="FAD-bd_PCMH"/>
</dbReference>
<name>A0AAF0DL17_9EURO</name>
<evidence type="ECO:0000259" key="7">
    <source>
        <dbReference type="PROSITE" id="PS51387"/>
    </source>
</evidence>
<gene>
    <name evidence="8" type="ORF">PRK78_005909</name>
</gene>
<protein>
    <recommendedName>
        <fullName evidence="7">FAD-binding PCMH-type domain-containing protein</fullName>
    </recommendedName>
</protein>
<feature type="signal peptide" evidence="6">
    <location>
        <begin position="1"/>
        <end position="19"/>
    </location>
</feature>